<sequence length="110" mass="12145">MAFWNTPLLLLPHHPSCCACLGGTVFCRLYQTGNIRSPHLVPLPLPETFQSVHTRPPGLQRGEDKTNAKPFPVALFKYPRQSLCGRKQTVRPQSRDMGSPETVKGPVAAP</sequence>
<feature type="signal peptide" evidence="2">
    <location>
        <begin position="1"/>
        <end position="19"/>
    </location>
</feature>
<dbReference type="InParanoid" id="S8E0E4"/>
<name>S8E0E4_FOMSC</name>
<accession>S8E0E4</accession>
<evidence type="ECO:0000313" key="3">
    <source>
        <dbReference type="EMBL" id="EPS98182.1"/>
    </source>
</evidence>
<evidence type="ECO:0000313" key="4">
    <source>
        <dbReference type="Proteomes" id="UP000015241"/>
    </source>
</evidence>
<gene>
    <name evidence="3" type="ORF">FOMPIDRAFT_1017894</name>
</gene>
<dbReference type="Proteomes" id="UP000015241">
    <property type="component" value="Unassembled WGS sequence"/>
</dbReference>
<evidence type="ECO:0000256" key="1">
    <source>
        <dbReference type="SAM" id="MobiDB-lite"/>
    </source>
</evidence>
<keyword evidence="2" id="KW-0732">Signal</keyword>
<proteinExistence type="predicted"/>
<dbReference type="AlphaFoldDB" id="S8E0E4"/>
<dbReference type="EMBL" id="KE504168">
    <property type="protein sequence ID" value="EPS98182.1"/>
    <property type="molecule type" value="Genomic_DNA"/>
</dbReference>
<evidence type="ECO:0000256" key="2">
    <source>
        <dbReference type="SAM" id="SignalP"/>
    </source>
</evidence>
<keyword evidence="4" id="KW-1185">Reference proteome</keyword>
<organism evidence="3 4">
    <name type="scientific">Fomitopsis schrenkii</name>
    <name type="common">Brown rot fungus</name>
    <dbReference type="NCBI Taxonomy" id="2126942"/>
    <lineage>
        <taxon>Eukaryota</taxon>
        <taxon>Fungi</taxon>
        <taxon>Dikarya</taxon>
        <taxon>Basidiomycota</taxon>
        <taxon>Agaricomycotina</taxon>
        <taxon>Agaricomycetes</taxon>
        <taxon>Polyporales</taxon>
        <taxon>Fomitopsis</taxon>
    </lineage>
</organism>
<dbReference type="HOGENOM" id="CLU_2171101_0_0_1"/>
<protein>
    <recommendedName>
        <fullName evidence="5">Secreted protein</fullName>
    </recommendedName>
</protein>
<reference evidence="3 4" key="1">
    <citation type="journal article" date="2012" name="Science">
        <title>The Paleozoic origin of enzymatic lignin decomposition reconstructed from 31 fungal genomes.</title>
        <authorList>
            <person name="Floudas D."/>
            <person name="Binder M."/>
            <person name="Riley R."/>
            <person name="Barry K."/>
            <person name="Blanchette R.A."/>
            <person name="Henrissat B."/>
            <person name="Martinez A.T."/>
            <person name="Otillar R."/>
            <person name="Spatafora J.W."/>
            <person name="Yadav J.S."/>
            <person name="Aerts A."/>
            <person name="Benoit I."/>
            <person name="Boyd A."/>
            <person name="Carlson A."/>
            <person name="Copeland A."/>
            <person name="Coutinho P.M."/>
            <person name="de Vries R.P."/>
            <person name="Ferreira P."/>
            <person name="Findley K."/>
            <person name="Foster B."/>
            <person name="Gaskell J."/>
            <person name="Glotzer D."/>
            <person name="Gorecki P."/>
            <person name="Heitman J."/>
            <person name="Hesse C."/>
            <person name="Hori C."/>
            <person name="Igarashi K."/>
            <person name="Jurgens J.A."/>
            <person name="Kallen N."/>
            <person name="Kersten P."/>
            <person name="Kohler A."/>
            <person name="Kuees U."/>
            <person name="Kumar T.K.A."/>
            <person name="Kuo A."/>
            <person name="LaButti K."/>
            <person name="Larrondo L.F."/>
            <person name="Lindquist E."/>
            <person name="Ling A."/>
            <person name="Lombard V."/>
            <person name="Lucas S."/>
            <person name="Lundell T."/>
            <person name="Martin R."/>
            <person name="McLaughlin D.J."/>
            <person name="Morgenstern I."/>
            <person name="Morin E."/>
            <person name="Murat C."/>
            <person name="Nagy L.G."/>
            <person name="Nolan M."/>
            <person name="Ohm R.A."/>
            <person name="Patyshakuliyeva A."/>
            <person name="Rokas A."/>
            <person name="Ruiz-Duenas F.J."/>
            <person name="Sabat G."/>
            <person name="Salamov A."/>
            <person name="Samejima M."/>
            <person name="Schmutz J."/>
            <person name="Slot J.C."/>
            <person name="St John F."/>
            <person name="Stenlid J."/>
            <person name="Sun H."/>
            <person name="Sun S."/>
            <person name="Syed K."/>
            <person name="Tsang A."/>
            <person name="Wiebenga A."/>
            <person name="Young D."/>
            <person name="Pisabarro A."/>
            <person name="Eastwood D.C."/>
            <person name="Martin F."/>
            <person name="Cullen D."/>
            <person name="Grigoriev I.V."/>
            <person name="Hibbett D.S."/>
        </authorList>
    </citation>
    <scope>NUCLEOTIDE SEQUENCE</scope>
    <source>
        <strain evidence="4">FP-58527</strain>
    </source>
</reference>
<feature type="region of interest" description="Disordered" evidence="1">
    <location>
        <begin position="85"/>
        <end position="110"/>
    </location>
</feature>
<evidence type="ECO:0008006" key="5">
    <source>
        <dbReference type="Google" id="ProtNLM"/>
    </source>
</evidence>
<feature type="chain" id="PRO_5004550252" description="Secreted protein" evidence="2">
    <location>
        <begin position="20"/>
        <end position="110"/>
    </location>
</feature>